<feature type="non-terminal residue" evidence="1">
    <location>
        <position position="1"/>
    </location>
</feature>
<protein>
    <recommendedName>
        <fullName evidence="3">Ribosomal protein</fullName>
    </recommendedName>
</protein>
<dbReference type="AlphaFoldDB" id="A0AAV5SF25"/>
<dbReference type="EMBL" id="BTSX01000001">
    <property type="protein sequence ID" value="GMS81971.1"/>
    <property type="molecule type" value="Genomic_DNA"/>
</dbReference>
<sequence length="83" mass="9170">RLQSSRRHYTQLGQLVTIGYSEYGRSGRGTVASGDDALRLGRLRAVFIIAYRDDSLGSVQVARSSCGLGNRRLILRCKADFAH</sequence>
<keyword evidence="2" id="KW-1185">Reference proteome</keyword>
<proteinExistence type="predicted"/>
<organism evidence="1 2">
    <name type="scientific">Pristionchus entomophagus</name>
    <dbReference type="NCBI Taxonomy" id="358040"/>
    <lineage>
        <taxon>Eukaryota</taxon>
        <taxon>Metazoa</taxon>
        <taxon>Ecdysozoa</taxon>
        <taxon>Nematoda</taxon>
        <taxon>Chromadorea</taxon>
        <taxon>Rhabditida</taxon>
        <taxon>Rhabditina</taxon>
        <taxon>Diplogasteromorpha</taxon>
        <taxon>Diplogasteroidea</taxon>
        <taxon>Neodiplogasteridae</taxon>
        <taxon>Pristionchus</taxon>
    </lineage>
</organism>
<comment type="caution">
    <text evidence="1">The sequence shown here is derived from an EMBL/GenBank/DDBJ whole genome shotgun (WGS) entry which is preliminary data.</text>
</comment>
<gene>
    <name evidence="1" type="ORF">PENTCL1PPCAC_4146</name>
</gene>
<reference evidence="1" key="1">
    <citation type="submission" date="2023-10" db="EMBL/GenBank/DDBJ databases">
        <title>Genome assembly of Pristionchus species.</title>
        <authorList>
            <person name="Yoshida K."/>
            <person name="Sommer R.J."/>
        </authorList>
    </citation>
    <scope>NUCLEOTIDE SEQUENCE</scope>
    <source>
        <strain evidence="1">RS0144</strain>
    </source>
</reference>
<evidence type="ECO:0000313" key="1">
    <source>
        <dbReference type="EMBL" id="GMS81971.1"/>
    </source>
</evidence>
<evidence type="ECO:0008006" key="3">
    <source>
        <dbReference type="Google" id="ProtNLM"/>
    </source>
</evidence>
<evidence type="ECO:0000313" key="2">
    <source>
        <dbReference type="Proteomes" id="UP001432027"/>
    </source>
</evidence>
<name>A0AAV5SF25_9BILA</name>
<accession>A0AAV5SF25</accession>
<dbReference type="Proteomes" id="UP001432027">
    <property type="component" value="Unassembled WGS sequence"/>
</dbReference>